<sequence>MNSLSRASAITCVLIAGFAAGRFASQPKNPEAPTATLEPSKLGPARETSADDSTDAALCRIAAGDLSAARKRIATLLSQPEWDMAEMIRLLAAIARRDGKSFDEIVATLPEGNKRNTAVAWTLDALASDYGLVLQLLAESTEISRVGLDHRIHITSAAIIDDPQTFAELIENGKLSWSSETFVNVLRRTSVDSKVAAEVIKLCNSGKIVVDKNKILPVLAMQLFKPDLEKLAADSGQPEVMAVLQQELKDRPFFENPDANPDGWKEISESRLSRGVSDLAESQWMTTIPWSDIPASVRPKLSQALVESGSITRTLDSLKAAPLASEEKNAMLKSAAEYLFSNGDVNQAVDFANAISTSEDGSNAGQDLIVSWVSYDPARAKAYVDKVGSTPLSDRIQKRILEVSP</sequence>
<dbReference type="RefSeq" id="WP_169456317.1">
    <property type="nucleotide sequence ID" value="NZ_CP051774.1"/>
</dbReference>
<name>A0A858RMT4_9BACT</name>
<keyword evidence="2" id="KW-0732">Signal</keyword>
<dbReference type="Proteomes" id="UP000501812">
    <property type="component" value="Chromosome"/>
</dbReference>
<evidence type="ECO:0000256" key="1">
    <source>
        <dbReference type="SAM" id="MobiDB-lite"/>
    </source>
</evidence>
<organism evidence="3 4">
    <name type="scientific">Luteolibacter luteus</name>
    <dbReference type="NCBI Taxonomy" id="2728835"/>
    <lineage>
        <taxon>Bacteria</taxon>
        <taxon>Pseudomonadati</taxon>
        <taxon>Verrucomicrobiota</taxon>
        <taxon>Verrucomicrobiia</taxon>
        <taxon>Verrucomicrobiales</taxon>
        <taxon>Verrucomicrobiaceae</taxon>
        <taxon>Luteolibacter</taxon>
    </lineage>
</organism>
<evidence type="ECO:0000256" key="2">
    <source>
        <dbReference type="SAM" id="SignalP"/>
    </source>
</evidence>
<feature type="signal peptide" evidence="2">
    <location>
        <begin position="1"/>
        <end position="24"/>
    </location>
</feature>
<keyword evidence="4" id="KW-1185">Reference proteome</keyword>
<reference evidence="3 4" key="1">
    <citation type="submission" date="2020-04" db="EMBL/GenBank/DDBJ databases">
        <title>Luteolibacter sp. G-1-1-1 isolated from soil.</title>
        <authorList>
            <person name="Dahal R.H."/>
        </authorList>
    </citation>
    <scope>NUCLEOTIDE SEQUENCE [LARGE SCALE GENOMIC DNA]</scope>
    <source>
        <strain evidence="3 4">G-1-1-1</strain>
    </source>
</reference>
<evidence type="ECO:0008006" key="5">
    <source>
        <dbReference type="Google" id="ProtNLM"/>
    </source>
</evidence>
<protein>
    <recommendedName>
        <fullName evidence="5">HEAT repeat domain-containing protein</fullName>
    </recommendedName>
</protein>
<accession>A0A858RMT4</accession>
<evidence type="ECO:0000313" key="3">
    <source>
        <dbReference type="EMBL" id="QJE97891.1"/>
    </source>
</evidence>
<proteinExistence type="predicted"/>
<dbReference type="EMBL" id="CP051774">
    <property type="protein sequence ID" value="QJE97891.1"/>
    <property type="molecule type" value="Genomic_DNA"/>
</dbReference>
<dbReference type="KEGG" id="luo:HHL09_19570"/>
<evidence type="ECO:0000313" key="4">
    <source>
        <dbReference type="Proteomes" id="UP000501812"/>
    </source>
</evidence>
<gene>
    <name evidence="3" type="ORF">HHL09_19570</name>
</gene>
<feature type="chain" id="PRO_5032563522" description="HEAT repeat domain-containing protein" evidence="2">
    <location>
        <begin position="25"/>
        <end position="405"/>
    </location>
</feature>
<dbReference type="AlphaFoldDB" id="A0A858RMT4"/>
<feature type="region of interest" description="Disordered" evidence="1">
    <location>
        <begin position="25"/>
        <end position="51"/>
    </location>
</feature>